<accession>A0A9W9D402</accession>
<dbReference type="PANTHER" id="PTHR37017:SF13">
    <property type="entry name" value="AB HYDROLASE-1 DOMAIN-CONTAINING PROTEIN"/>
    <property type="match status" value="1"/>
</dbReference>
<dbReference type="InterPro" id="IPR000073">
    <property type="entry name" value="AB_hydrolase_1"/>
</dbReference>
<organism evidence="2 3">
    <name type="scientific">Didymella pomorum</name>
    <dbReference type="NCBI Taxonomy" id="749634"/>
    <lineage>
        <taxon>Eukaryota</taxon>
        <taxon>Fungi</taxon>
        <taxon>Dikarya</taxon>
        <taxon>Ascomycota</taxon>
        <taxon>Pezizomycotina</taxon>
        <taxon>Dothideomycetes</taxon>
        <taxon>Pleosporomycetidae</taxon>
        <taxon>Pleosporales</taxon>
        <taxon>Pleosporineae</taxon>
        <taxon>Didymellaceae</taxon>
        <taxon>Didymella</taxon>
    </lineage>
</organism>
<dbReference type="OrthoDB" id="1263307at2759"/>
<reference evidence="2" key="1">
    <citation type="submission" date="2022-10" db="EMBL/GenBank/DDBJ databases">
        <title>Tapping the CABI collections for fungal endophytes: first genome assemblies for Collariella, Neodidymelliopsis, Ascochyta clinopodiicola, Didymella pomorum, Didymosphaeria variabile, Neocosmospora piperis and Neocucurbitaria cava.</title>
        <authorList>
            <person name="Hill R."/>
        </authorList>
    </citation>
    <scope>NUCLEOTIDE SEQUENCE</scope>
    <source>
        <strain evidence="2">IMI 355091</strain>
    </source>
</reference>
<dbReference type="SUPFAM" id="SSF53474">
    <property type="entry name" value="alpha/beta-Hydrolases"/>
    <property type="match status" value="1"/>
</dbReference>
<gene>
    <name evidence="2" type="ORF">N0V91_008879</name>
</gene>
<evidence type="ECO:0000259" key="1">
    <source>
        <dbReference type="Pfam" id="PF12697"/>
    </source>
</evidence>
<evidence type="ECO:0000313" key="2">
    <source>
        <dbReference type="EMBL" id="KAJ4400201.1"/>
    </source>
</evidence>
<sequence length="249" mass="27439">MDPTKLTILIVPGSFSEYGIYNPFLAQVRNQGFTAFAVKLPSTQKRFPLPPATLEDDAKHVRGVVEHLINEEGGKEVVVLAHSYGGTVATEALEGLGAKDGKGVKRLVFLSAVAPRVGENQVSAMKLEEGFLPEVTDGYMHMDPVIMAPFVANDLPYAQAYEYALQLPHHSAASFQSEVTKCAYKDIPLSYIFCERDMVISPEIQQRFIDTIEEVSGNKVDVKKIDAGHVPMWSKMDETVRLLVEAALQ</sequence>
<dbReference type="AlphaFoldDB" id="A0A9W9D402"/>
<dbReference type="PANTHER" id="PTHR37017">
    <property type="entry name" value="AB HYDROLASE-1 DOMAIN-CONTAINING PROTEIN-RELATED"/>
    <property type="match status" value="1"/>
</dbReference>
<dbReference type="Gene3D" id="3.40.50.1820">
    <property type="entry name" value="alpha/beta hydrolase"/>
    <property type="match status" value="1"/>
</dbReference>
<dbReference type="InterPro" id="IPR052897">
    <property type="entry name" value="Sec-Metab_Biosynth_Hydrolase"/>
</dbReference>
<protein>
    <recommendedName>
        <fullName evidence="1">AB hydrolase-1 domain-containing protein</fullName>
    </recommendedName>
</protein>
<evidence type="ECO:0000313" key="3">
    <source>
        <dbReference type="Proteomes" id="UP001140510"/>
    </source>
</evidence>
<proteinExistence type="predicted"/>
<dbReference type="Pfam" id="PF12697">
    <property type="entry name" value="Abhydrolase_6"/>
    <property type="match status" value="1"/>
</dbReference>
<dbReference type="Proteomes" id="UP001140510">
    <property type="component" value="Unassembled WGS sequence"/>
</dbReference>
<comment type="caution">
    <text evidence="2">The sequence shown here is derived from an EMBL/GenBank/DDBJ whole genome shotgun (WGS) entry which is preliminary data.</text>
</comment>
<dbReference type="InterPro" id="IPR029058">
    <property type="entry name" value="AB_hydrolase_fold"/>
</dbReference>
<dbReference type="EMBL" id="JAPEVA010000093">
    <property type="protein sequence ID" value="KAJ4400201.1"/>
    <property type="molecule type" value="Genomic_DNA"/>
</dbReference>
<keyword evidence="3" id="KW-1185">Reference proteome</keyword>
<name>A0A9W9D402_9PLEO</name>
<feature type="domain" description="AB hydrolase-1" evidence="1">
    <location>
        <begin position="8"/>
        <end position="241"/>
    </location>
</feature>